<protein>
    <submittedName>
        <fullName evidence="1 3">Uncharacterized protein</fullName>
    </submittedName>
</protein>
<dbReference type="WBParaSite" id="SCUD_0000452901-mRNA-1">
    <property type="protein sequence ID" value="SCUD_0000452901-mRNA-1"/>
    <property type="gene ID" value="SCUD_0000452901"/>
</dbReference>
<proteinExistence type="predicted"/>
<reference evidence="1 2" key="2">
    <citation type="submission" date="2018-11" db="EMBL/GenBank/DDBJ databases">
        <authorList>
            <consortium name="Pathogen Informatics"/>
        </authorList>
    </citation>
    <scope>NUCLEOTIDE SEQUENCE [LARGE SCALE GENOMIC DNA]</scope>
    <source>
        <strain evidence="1">Dakar</strain>
        <strain evidence="2">Dakar, Senegal</strain>
    </source>
</reference>
<evidence type="ECO:0000313" key="3">
    <source>
        <dbReference type="WBParaSite" id="SCUD_0000452901-mRNA-1"/>
    </source>
</evidence>
<reference evidence="3" key="1">
    <citation type="submission" date="2016-06" db="UniProtKB">
        <authorList>
            <consortium name="WormBaseParasite"/>
        </authorList>
    </citation>
    <scope>IDENTIFICATION</scope>
</reference>
<evidence type="ECO:0000313" key="1">
    <source>
        <dbReference type="EMBL" id="VDO89495.1"/>
    </source>
</evidence>
<dbReference type="EMBL" id="UZAK01006117">
    <property type="protein sequence ID" value="VDO89495.1"/>
    <property type="molecule type" value="Genomic_DNA"/>
</dbReference>
<keyword evidence="2" id="KW-1185">Reference proteome</keyword>
<name>A0A183JP92_9TREM</name>
<evidence type="ECO:0000313" key="2">
    <source>
        <dbReference type="Proteomes" id="UP000279833"/>
    </source>
</evidence>
<accession>A0A183JP92</accession>
<gene>
    <name evidence="1" type="ORF">SCUD_LOCUS4529</name>
</gene>
<sequence>MMSESWHLCDFRSNLFEKHIGAILRLFESFPLSTHEQAKLSDPVNFVSLNEDVYGLNKPSDIEYATKSIPDEETYVSGQQNPSNNCTPSAIEVLNRNETIHFLLRSNRRGLKIEGLRSNYTIAISTEVIIKLAKFLHNLQKDILEQLTDLNNEIMAWLHECAAQCIQKSDLNDLLVITSNTDIADDHRPTIDKSDSDKCTIEPEFINNDYANNLEENMKLTCKLKAISSSDVTTLPSEAVSHPFFAN</sequence>
<dbReference type="AlphaFoldDB" id="A0A183JP92"/>
<organism evidence="3">
    <name type="scientific">Schistosoma curassoni</name>
    <dbReference type="NCBI Taxonomy" id="6186"/>
    <lineage>
        <taxon>Eukaryota</taxon>
        <taxon>Metazoa</taxon>
        <taxon>Spiralia</taxon>
        <taxon>Lophotrochozoa</taxon>
        <taxon>Platyhelminthes</taxon>
        <taxon>Trematoda</taxon>
        <taxon>Digenea</taxon>
        <taxon>Strigeidida</taxon>
        <taxon>Schistosomatoidea</taxon>
        <taxon>Schistosomatidae</taxon>
        <taxon>Schistosoma</taxon>
    </lineage>
</organism>
<dbReference type="Proteomes" id="UP000279833">
    <property type="component" value="Unassembled WGS sequence"/>
</dbReference>